<gene>
    <name evidence="7" type="ORF">IV417_07110</name>
</gene>
<evidence type="ECO:0000256" key="1">
    <source>
        <dbReference type="ARBA" id="ARBA00004196"/>
    </source>
</evidence>
<dbReference type="GO" id="GO:0017004">
    <property type="term" value="P:cytochrome complex assembly"/>
    <property type="evidence" value="ECO:0007669"/>
    <property type="project" value="UniProtKB-KW"/>
</dbReference>
<name>A0AAP2G852_9RHOB</name>
<dbReference type="InterPro" id="IPR013740">
    <property type="entry name" value="Redoxin"/>
</dbReference>
<dbReference type="NCBIfam" id="TIGR00385">
    <property type="entry name" value="dsbE"/>
    <property type="match status" value="1"/>
</dbReference>
<dbReference type="InterPro" id="IPR050553">
    <property type="entry name" value="Thioredoxin_ResA/DsbE_sf"/>
</dbReference>
<proteinExistence type="inferred from homology"/>
<keyword evidence="4" id="KW-1015">Disulfide bond</keyword>
<sequence>MSKPKTSVLHLLPVLIFAVLVLSIPAAKLLKNMGMMEGDINALPSALIGKPVPSLPPQPLGDLPLLTAEALTTGEISIVNYWASWCAPCREEHPIFEELSTQMPVYGINYKDDPEKGLGFLAEMGNPFAAVAADPEARTALDWGVYGVPETFIIGADGTILYRHPGQLTRRIWETQILPVIKEAQG</sequence>
<dbReference type="InterPro" id="IPR017937">
    <property type="entry name" value="Thioredoxin_CS"/>
</dbReference>
<evidence type="ECO:0000259" key="6">
    <source>
        <dbReference type="PROSITE" id="PS51352"/>
    </source>
</evidence>
<dbReference type="Gene3D" id="3.40.30.10">
    <property type="entry name" value="Glutaredoxin"/>
    <property type="match status" value="1"/>
</dbReference>
<dbReference type="CDD" id="cd03010">
    <property type="entry name" value="TlpA_like_DsbE"/>
    <property type="match status" value="1"/>
</dbReference>
<comment type="caution">
    <text evidence="7">The sequence shown here is derived from an EMBL/GenBank/DDBJ whole genome shotgun (WGS) entry which is preliminary data.</text>
</comment>
<evidence type="ECO:0000313" key="8">
    <source>
        <dbReference type="Proteomes" id="UP001315686"/>
    </source>
</evidence>
<protein>
    <submittedName>
        <fullName evidence="7">DsbE family thiol:disulfide interchange protein</fullName>
    </submittedName>
</protein>
<evidence type="ECO:0000256" key="4">
    <source>
        <dbReference type="ARBA" id="ARBA00023157"/>
    </source>
</evidence>
<dbReference type="SUPFAM" id="SSF52833">
    <property type="entry name" value="Thioredoxin-like"/>
    <property type="match status" value="1"/>
</dbReference>
<evidence type="ECO:0000313" key="7">
    <source>
        <dbReference type="EMBL" id="MBT0957149.1"/>
    </source>
</evidence>
<organism evidence="7 8">
    <name type="scientific">Harenicola maris</name>
    <dbReference type="NCBI Taxonomy" id="2841044"/>
    <lineage>
        <taxon>Bacteria</taxon>
        <taxon>Pseudomonadati</taxon>
        <taxon>Pseudomonadota</taxon>
        <taxon>Alphaproteobacteria</taxon>
        <taxon>Rhodobacterales</taxon>
        <taxon>Paracoccaceae</taxon>
        <taxon>Harenicola</taxon>
    </lineage>
</organism>
<evidence type="ECO:0000256" key="3">
    <source>
        <dbReference type="ARBA" id="ARBA00022748"/>
    </source>
</evidence>
<dbReference type="PANTHER" id="PTHR42852:SF6">
    <property type="entry name" value="THIOL:DISULFIDE INTERCHANGE PROTEIN DSBE"/>
    <property type="match status" value="1"/>
</dbReference>
<keyword evidence="5" id="KW-0676">Redox-active center</keyword>
<comment type="subcellular location">
    <subcellularLocation>
        <location evidence="1">Cell envelope</location>
    </subcellularLocation>
</comment>
<dbReference type="AlphaFoldDB" id="A0AAP2G852"/>
<keyword evidence="3" id="KW-0201">Cytochrome c-type biogenesis</keyword>
<dbReference type="Proteomes" id="UP001315686">
    <property type="component" value="Unassembled WGS sequence"/>
</dbReference>
<dbReference type="PROSITE" id="PS51352">
    <property type="entry name" value="THIOREDOXIN_2"/>
    <property type="match status" value="1"/>
</dbReference>
<reference evidence="7 8" key="1">
    <citation type="journal article" date="2021" name="Arch. Microbiol.">
        <title>Harenicola maris gen. nov., sp. nov. isolated from the Sea of Japan shallow sediments.</title>
        <authorList>
            <person name="Romanenko L.A."/>
            <person name="Kurilenko V.V."/>
            <person name="Chernysheva N.Y."/>
            <person name="Tekutyeva L.A."/>
            <person name="Velansky P.V."/>
            <person name="Svetashev V.I."/>
            <person name="Isaeva M.P."/>
        </authorList>
    </citation>
    <scope>NUCLEOTIDE SEQUENCE [LARGE SCALE GENOMIC DNA]</scope>
    <source>
        <strain evidence="7 8">KMM 3653</strain>
    </source>
</reference>
<dbReference type="PROSITE" id="PS00194">
    <property type="entry name" value="THIOREDOXIN_1"/>
    <property type="match status" value="1"/>
</dbReference>
<keyword evidence="8" id="KW-1185">Reference proteome</keyword>
<feature type="domain" description="Thioredoxin" evidence="6">
    <location>
        <begin position="46"/>
        <end position="186"/>
    </location>
</feature>
<evidence type="ECO:0000256" key="2">
    <source>
        <dbReference type="ARBA" id="ARBA00007758"/>
    </source>
</evidence>
<dbReference type="InterPro" id="IPR013766">
    <property type="entry name" value="Thioredoxin_domain"/>
</dbReference>
<dbReference type="GO" id="GO:0015036">
    <property type="term" value="F:disulfide oxidoreductase activity"/>
    <property type="evidence" value="ECO:0007669"/>
    <property type="project" value="InterPro"/>
</dbReference>
<dbReference type="InterPro" id="IPR004799">
    <property type="entry name" value="Periplasmic_diS_OxRdtase_DsbE"/>
</dbReference>
<dbReference type="PANTHER" id="PTHR42852">
    <property type="entry name" value="THIOL:DISULFIDE INTERCHANGE PROTEIN DSBE"/>
    <property type="match status" value="1"/>
</dbReference>
<accession>A0AAP2G852</accession>
<dbReference type="InterPro" id="IPR036249">
    <property type="entry name" value="Thioredoxin-like_sf"/>
</dbReference>
<dbReference type="RefSeq" id="WP_327793324.1">
    <property type="nucleotide sequence ID" value="NZ_JADQAZ010000001.1"/>
</dbReference>
<dbReference type="Pfam" id="PF08534">
    <property type="entry name" value="Redoxin"/>
    <property type="match status" value="1"/>
</dbReference>
<comment type="similarity">
    <text evidence="2">Belongs to the thioredoxin family. DsbE subfamily.</text>
</comment>
<dbReference type="EMBL" id="JADQAZ010000001">
    <property type="protein sequence ID" value="MBT0957149.1"/>
    <property type="molecule type" value="Genomic_DNA"/>
</dbReference>
<dbReference type="GO" id="GO:0030288">
    <property type="term" value="C:outer membrane-bounded periplasmic space"/>
    <property type="evidence" value="ECO:0007669"/>
    <property type="project" value="InterPro"/>
</dbReference>
<evidence type="ECO:0000256" key="5">
    <source>
        <dbReference type="ARBA" id="ARBA00023284"/>
    </source>
</evidence>